<name>A0A1G6GFF9_9ACTN</name>
<feature type="transmembrane region" description="Helical" evidence="8">
    <location>
        <begin position="272"/>
        <end position="292"/>
    </location>
</feature>
<feature type="transmembrane region" description="Helical" evidence="8">
    <location>
        <begin position="241"/>
        <end position="260"/>
    </location>
</feature>
<dbReference type="CDD" id="cd13962">
    <property type="entry name" value="PT_UbiA_UBIAD1"/>
    <property type="match status" value="1"/>
</dbReference>
<protein>
    <recommendedName>
        <fullName evidence="8 9">1,4-dihydroxy-2-naphthoate octaprenyltransferase</fullName>
        <shortName evidence="8">DHNA-octaprenyltransferase</shortName>
        <ecNumber evidence="8 9">2.5.1.74</ecNumber>
    </recommendedName>
</protein>
<organism evidence="10 11">
    <name type="scientific">Raineyella antarctica</name>
    <dbReference type="NCBI Taxonomy" id="1577474"/>
    <lineage>
        <taxon>Bacteria</taxon>
        <taxon>Bacillati</taxon>
        <taxon>Actinomycetota</taxon>
        <taxon>Actinomycetes</taxon>
        <taxon>Propionibacteriales</taxon>
        <taxon>Propionibacteriaceae</taxon>
        <taxon>Raineyella</taxon>
    </lineage>
</organism>
<dbReference type="PANTHER" id="PTHR13929">
    <property type="entry name" value="1,4-DIHYDROXY-2-NAPHTHOATE OCTAPRENYLTRANSFERASE"/>
    <property type="match status" value="1"/>
</dbReference>
<comment type="subcellular location">
    <subcellularLocation>
        <location evidence="8">Cell membrane</location>
        <topology evidence="8">Multi-pass membrane protein</topology>
    </subcellularLocation>
    <subcellularLocation>
        <location evidence="1">Membrane</location>
        <topology evidence="1">Multi-pass membrane protein</topology>
    </subcellularLocation>
</comment>
<feature type="transmembrane region" description="Helical" evidence="8">
    <location>
        <begin position="39"/>
        <end position="58"/>
    </location>
</feature>
<dbReference type="GO" id="GO:0046428">
    <property type="term" value="F:1,4-dihydroxy-2-naphthoate polyprenyltransferase activity"/>
    <property type="evidence" value="ECO:0007669"/>
    <property type="project" value="UniProtKB-UniRule"/>
</dbReference>
<dbReference type="EC" id="2.5.1.74" evidence="8 9"/>
<feature type="transmembrane region" description="Helical" evidence="8">
    <location>
        <begin position="138"/>
        <end position="162"/>
    </location>
</feature>
<dbReference type="PANTHER" id="PTHR13929:SF0">
    <property type="entry name" value="UBIA PRENYLTRANSFERASE DOMAIN-CONTAINING PROTEIN 1"/>
    <property type="match status" value="1"/>
</dbReference>
<dbReference type="EMBL" id="FMYF01000003">
    <property type="protein sequence ID" value="SDB80727.1"/>
    <property type="molecule type" value="Genomic_DNA"/>
</dbReference>
<feature type="transmembrane region" description="Helical" evidence="8">
    <location>
        <begin position="115"/>
        <end position="131"/>
    </location>
</feature>
<comment type="similarity">
    <text evidence="8">Belongs to the MenA family. Type 1 subfamily.</text>
</comment>
<dbReference type="HAMAP" id="MF_01937">
    <property type="entry name" value="MenA_1"/>
    <property type="match status" value="1"/>
</dbReference>
<dbReference type="OrthoDB" id="9767568at2"/>
<dbReference type="STRING" id="1577474.GA0111570_10344"/>
<accession>A0A1G6GFF9</accession>
<evidence type="ECO:0000256" key="5">
    <source>
        <dbReference type="ARBA" id="ARBA00022692"/>
    </source>
</evidence>
<dbReference type="GO" id="GO:0009234">
    <property type="term" value="P:menaquinone biosynthetic process"/>
    <property type="evidence" value="ECO:0007669"/>
    <property type="project" value="UniProtKB-UniRule"/>
</dbReference>
<evidence type="ECO:0000313" key="11">
    <source>
        <dbReference type="Proteomes" id="UP000199086"/>
    </source>
</evidence>
<dbReference type="GO" id="GO:0042371">
    <property type="term" value="P:vitamin K biosynthetic process"/>
    <property type="evidence" value="ECO:0007669"/>
    <property type="project" value="TreeGrafter"/>
</dbReference>
<feature type="transmembrane region" description="Helical" evidence="8">
    <location>
        <begin position="168"/>
        <end position="189"/>
    </location>
</feature>
<keyword evidence="4 8" id="KW-0808">Transferase</keyword>
<dbReference type="InterPro" id="IPR026046">
    <property type="entry name" value="UBIAD1"/>
</dbReference>
<evidence type="ECO:0000256" key="6">
    <source>
        <dbReference type="ARBA" id="ARBA00022989"/>
    </source>
</evidence>
<dbReference type="InterPro" id="IPR004657">
    <property type="entry name" value="MenA"/>
</dbReference>
<evidence type="ECO:0000256" key="3">
    <source>
        <dbReference type="ARBA" id="ARBA00022475"/>
    </source>
</evidence>
<comment type="function">
    <text evidence="8">Conversion of 1,4-dihydroxy-2-naphthoate (DHNA) to demethylmenaquinone (DMK).</text>
</comment>
<keyword evidence="2 8" id="KW-0474">Menaquinone biosynthesis</keyword>
<sequence length="294" mass="30309">MSTVADWVEGARLRTLPAAFSPVLAGSGAAVAAGSFRPVHAVLALVVALALQVGVNYANDYSDGIRGTDSAERVGPQRLVGSGAAPAHVVKRAAFLCFGIGVVAGLVLVLLTQQWWLLLVGAASVLAAWYYTGGKHPYGYLGLGEVFVFVFFGLVAVCGTTYVQVGRVTWASLAAAVAIGSLACAILVANNLRDIATDVVSGKRTLETRLGDRGSRWFFVVLLVLTAIAVVAVAAASGRWWALLGLLFVLPVAGPARVLLTGATGMPLVRVLKMTGIAELVCALGLLAGLSIPA</sequence>
<keyword evidence="7 8" id="KW-0472">Membrane</keyword>
<evidence type="ECO:0000256" key="8">
    <source>
        <dbReference type="HAMAP-Rule" id="MF_01937"/>
    </source>
</evidence>
<keyword evidence="3 8" id="KW-1003">Cell membrane</keyword>
<keyword evidence="11" id="KW-1185">Reference proteome</keyword>
<dbReference type="UniPathway" id="UPA00079">
    <property type="reaction ID" value="UER00168"/>
</dbReference>
<dbReference type="RefSeq" id="WP_092607302.1">
    <property type="nucleotide sequence ID" value="NZ_FMYF01000003.1"/>
</dbReference>
<evidence type="ECO:0000256" key="1">
    <source>
        <dbReference type="ARBA" id="ARBA00004141"/>
    </source>
</evidence>
<dbReference type="AlphaFoldDB" id="A0A1G6GFF9"/>
<dbReference type="InterPro" id="IPR044878">
    <property type="entry name" value="UbiA_sf"/>
</dbReference>
<dbReference type="InterPro" id="IPR000537">
    <property type="entry name" value="UbiA_prenyltransferase"/>
</dbReference>
<gene>
    <name evidence="8" type="primary">menA</name>
    <name evidence="10" type="ORF">GA0111570_10344</name>
</gene>
<evidence type="ECO:0000313" key="10">
    <source>
        <dbReference type="EMBL" id="SDB80727.1"/>
    </source>
</evidence>
<reference evidence="10 11" key="1">
    <citation type="submission" date="2016-06" db="EMBL/GenBank/DDBJ databases">
        <authorList>
            <person name="Olsen C.W."/>
            <person name="Carey S."/>
            <person name="Hinshaw L."/>
            <person name="Karasin A.I."/>
        </authorList>
    </citation>
    <scope>NUCLEOTIDE SEQUENCE [LARGE SCALE GENOMIC DNA]</scope>
    <source>
        <strain evidence="10 11">LZ-22</strain>
    </source>
</reference>
<dbReference type="NCBIfam" id="NF004751">
    <property type="entry name" value="PRK06080.1-3"/>
    <property type="match status" value="1"/>
</dbReference>
<proteinExistence type="inferred from homology"/>
<feature type="transmembrane region" description="Helical" evidence="8">
    <location>
        <begin position="217"/>
        <end position="235"/>
    </location>
</feature>
<dbReference type="Gene3D" id="1.10.357.140">
    <property type="entry name" value="UbiA prenyltransferase"/>
    <property type="match status" value="1"/>
</dbReference>
<comment type="pathway">
    <text evidence="8">Quinol/quinone metabolism; menaquinone biosynthesis; menaquinol from 1,4-dihydroxy-2-naphthoate: step 1/2.</text>
</comment>
<dbReference type="PIRSF" id="PIRSF005355">
    <property type="entry name" value="UBIAD1"/>
    <property type="match status" value="1"/>
</dbReference>
<evidence type="ECO:0000256" key="7">
    <source>
        <dbReference type="ARBA" id="ARBA00023136"/>
    </source>
</evidence>
<evidence type="ECO:0000256" key="2">
    <source>
        <dbReference type="ARBA" id="ARBA00022428"/>
    </source>
</evidence>
<dbReference type="Proteomes" id="UP000199086">
    <property type="component" value="Unassembled WGS sequence"/>
</dbReference>
<evidence type="ECO:0000256" key="9">
    <source>
        <dbReference type="NCBIfam" id="TIGR00751"/>
    </source>
</evidence>
<dbReference type="Pfam" id="PF01040">
    <property type="entry name" value="UbiA"/>
    <property type="match status" value="1"/>
</dbReference>
<dbReference type="NCBIfam" id="TIGR00751">
    <property type="entry name" value="menA"/>
    <property type="match status" value="1"/>
</dbReference>
<keyword evidence="6 8" id="KW-1133">Transmembrane helix</keyword>
<dbReference type="GO" id="GO:0005886">
    <property type="term" value="C:plasma membrane"/>
    <property type="evidence" value="ECO:0007669"/>
    <property type="project" value="UniProtKB-SubCell"/>
</dbReference>
<evidence type="ECO:0000256" key="4">
    <source>
        <dbReference type="ARBA" id="ARBA00022679"/>
    </source>
</evidence>
<comment type="catalytic activity">
    <reaction evidence="8">
        <text>an all-trans-polyprenyl diphosphate + 1,4-dihydroxy-2-naphthoate + H(+) = a 2-demethylmenaquinol + CO2 + diphosphate</text>
        <dbReference type="Rhea" id="RHEA:26478"/>
        <dbReference type="Rhea" id="RHEA-COMP:9563"/>
        <dbReference type="Rhea" id="RHEA-COMP:9564"/>
        <dbReference type="ChEBI" id="CHEBI:11173"/>
        <dbReference type="ChEBI" id="CHEBI:15378"/>
        <dbReference type="ChEBI" id="CHEBI:16526"/>
        <dbReference type="ChEBI" id="CHEBI:33019"/>
        <dbReference type="ChEBI" id="CHEBI:55437"/>
        <dbReference type="ChEBI" id="CHEBI:58914"/>
        <dbReference type="EC" id="2.5.1.74"/>
    </reaction>
</comment>
<feature type="transmembrane region" description="Helical" evidence="8">
    <location>
        <begin position="93"/>
        <end position="109"/>
    </location>
</feature>
<keyword evidence="5 8" id="KW-0812">Transmembrane</keyword>